<dbReference type="PANTHER" id="PTHR24023:SF1107">
    <property type="entry name" value="COLLAGEN TYPE XXVI ALPHA 1 CHAIN"/>
    <property type="match status" value="1"/>
</dbReference>
<dbReference type="EMBL" id="JAFBMS010000090">
    <property type="protein sequence ID" value="KAG9337345.1"/>
    <property type="molecule type" value="Genomic_DNA"/>
</dbReference>
<dbReference type="Pfam" id="PF01391">
    <property type="entry name" value="Collagen"/>
    <property type="match status" value="2"/>
</dbReference>
<sequence length="661" mass="69213">MGGPYSRACQLLTQGSRVTCCGFTLGPLISEKKRFGAARCGLACSTMQCYIWLLVCLFVSSLGRQHIEGEETESEKFSDSFSALSKSLLPDPTLCPTPPLPPTTPTRSQIFPAYGRIREHAPMSALHTCLTCPPPPPPPIEPITWGTCPPRTPPKDGPHSGYFREQGLGISLQKYDIRAGSAARGDAVAPLGPQRPGTVGRGDVFLVEEDTDLADPSLQRPPISSGPNKRPRPKGGREGGKPGSASKALDENITIDKSKATGGAFPGKPVDDVINLDSASSSNGLKKKTPPVPSRPRPDHPNSNRLREEELPPSTMPTLRPAPTPSSRPKSEVVMVTTRPSTSDPPTRRGHGARNGTSSPVGGANSGPVKVTPKDGDIVQGLDGKMYRVVRGPQGLMGPLGKPGCPGKRGYAGFKGDKGATGPQGRDGRMGDPGPPGPPGMPTLYLSLSAGQFLQHPPATPSLLDPTLSSIDRGLDAPLLCGCLCPGWVQRSWAPSQALPSTGRGRSPRPAPLNLARTSFFQLLQAGWPVLSDCSLFSVSFQREHGPPGLMGSTGKPGLPGPQGAPGDSGPPGRVGDMGPRGFKGETASKGEKGEEGPAGDEGPEGEQGEPGEKTETCANHSRDSFIPSAICLRNLVSTLPGSCLLQAPKENQVIPARLVH</sequence>
<dbReference type="AlphaFoldDB" id="A0A8T2NAJ8"/>
<dbReference type="GO" id="GO:0005615">
    <property type="term" value="C:extracellular space"/>
    <property type="evidence" value="ECO:0007669"/>
    <property type="project" value="TreeGrafter"/>
</dbReference>
<name>A0A8T2NAJ8_9TELE</name>
<feature type="compositionally biased region" description="Basic and acidic residues" evidence="1">
    <location>
        <begin position="248"/>
        <end position="259"/>
    </location>
</feature>
<keyword evidence="3" id="KW-1185">Reference proteome</keyword>
<dbReference type="Proteomes" id="UP000824540">
    <property type="component" value="Unassembled WGS sequence"/>
</dbReference>
<feature type="non-terminal residue" evidence="2">
    <location>
        <position position="661"/>
    </location>
</feature>
<dbReference type="OrthoDB" id="8939548at2759"/>
<comment type="caution">
    <text evidence="2">The sequence shown here is derived from an EMBL/GenBank/DDBJ whole genome shotgun (WGS) entry which is preliminary data.</text>
</comment>
<gene>
    <name evidence="2" type="ORF">JZ751_028913</name>
</gene>
<protein>
    <submittedName>
        <fullName evidence="2">Uncharacterized protein</fullName>
    </submittedName>
</protein>
<evidence type="ECO:0000256" key="1">
    <source>
        <dbReference type="SAM" id="MobiDB-lite"/>
    </source>
</evidence>
<evidence type="ECO:0000313" key="2">
    <source>
        <dbReference type="EMBL" id="KAG9337345.1"/>
    </source>
</evidence>
<dbReference type="PANTHER" id="PTHR24023">
    <property type="entry name" value="COLLAGEN ALPHA"/>
    <property type="match status" value="1"/>
</dbReference>
<evidence type="ECO:0000313" key="3">
    <source>
        <dbReference type="Proteomes" id="UP000824540"/>
    </source>
</evidence>
<reference evidence="2" key="1">
    <citation type="thesis" date="2021" institute="BYU ScholarsArchive" country="Provo, UT, USA">
        <title>Applications of and Algorithms for Genome Assembly and Genomic Analyses with an Emphasis on Marine Teleosts.</title>
        <authorList>
            <person name="Pickett B.D."/>
        </authorList>
    </citation>
    <scope>NUCLEOTIDE SEQUENCE</scope>
    <source>
        <strain evidence="2">HI-2016</strain>
    </source>
</reference>
<feature type="region of interest" description="Disordered" evidence="1">
    <location>
        <begin position="210"/>
        <end position="379"/>
    </location>
</feature>
<dbReference type="InterPro" id="IPR008160">
    <property type="entry name" value="Collagen"/>
</dbReference>
<dbReference type="GO" id="GO:0031012">
    <property type="term" value="C:extracellular matrix"/>
    <property type="evidence" value="ECO:0007669"/>
    <property type="project" value="TreeGrafter"/>
</dbReference>
<dbReference type="InterPro" id="IPR050149">
    <property type="entry name" value="Collagen_superfamily"/>
</dbReference>
<feature type="region of interest" description="Disordered" evidence="1">
    <location>
        <begin position="415"/>
        <end position="440"/>
    </location>
</feature>
<feature type="compositionally biased region" description="Basic and acidic residues" evidence="1">
    <location>
        <begin position="583"/>
        <end position="596"/>
    </location>
</feature>
<feature type="compositionally biased region" description="Basic and acidic residues" evidence="1">
    <location>
        <begin position="296"/>
        <end position="310"/>
    </location>
</feature>
<feature type="region of interest" description="Disordered" evidence="1">
    <location>
        <begin position="547"/>
        <end position="620"/>
    </location>
</feature>
<accession>A0A8T2NAJ8</accession>
<organism evidence="2 3">
    <name type="scientific">Albula glossodonta</name>
    <name type="common">roundjaw bonefish</name>
    <dbReference type="NCBI Taxonomy" id="121402"/>
    <lineage>
        <taxon>Eukaryota</taxon>
        <taxon>Metazoa</taxon>
        <taxon>Chordata</taxon>
        <taxon>Craniata</taxon>
        <taxon>Vertebrata</taxon>
        <taxon>Euteleostomi</taxon>
        <taxon>Actinopterygii</taxon>
        <taxon>Neopterygii</taxon>
        <taxon>Teleostei</taxon>
        <taxon>Albuliformes</taxon>
        <taxon>Albulidae</taxon>
        <taxon>Albula</taxon>
    </lineage>
</organism>
<dbReference type="GO" id="GO:0030198">
    <property type="term" value="P:extracellular matrix organization"/>
    <property type="evidence" value="ECO:0007669"/>
    <property type="project" value="TreeGrafter"/>
</dbReference>
<proteinExistence type="predicted"/>
<dbReference type="GO" id="GO:0030020">
    <property type="term" value="F:extracellular matrix structural constituent conferring tensile strength"/>
    <property type="evidence" value="ECO:0007669"/>
    <property type="project" value="TreeGrafter"/>
</dbReference>
<feature type="compositionally biased region" description="Acidic residues" evidence="1">
    <location>
        <begin position="598"/>
        <end position="610"/>
    </location>
</feature>
<feature type="compositionally biased region" description="Basic and acidic residues" evidence="1">
    <location>
        <begin position="611"/>
        <end position="620"/>
    </location>
</feature>